<keyword evidence="8 13" id="KW-0256">Endoplasmic reticulum</keyword>
<dbReference type="SUPFAM" id="SSF53649">
    <property type="entry name" value="Alkaline phosphatase-like"/>
    <property type="match status" value="1"/>
</dbReference>
<comment type="subcellular location">
    <subcellularLocation>
        <location evidence="1 13">Endoplasmic reticulum membrane</location>
        <topology evidence="1 13">Multi-pass membrane protein</topology>
    </subcellularLocation>
</comment>
<comment type="pathway">
    <text evidence="2 13">Glycolipid biosynthesis; glycosylphosphatidylinositol-anchor biosynthesis.</text>
</comment>
<comment type="caution">
    <text evidence="15">The sequence shown here is derived from an EMBL/GenBank/DDBJ whole genome shotgun (WGS) entry which is preliminary data.</text>
</comment>
<feature type="transmembrane region" description="Helical" evidence="13">
    <location>
        <begin position="526"/>
        <end position="545"/>
    </location>
</feature>
<keyword evidence="7 13" id="KW-0812">Transmembrane</keyword>
<feature type="transmembrane region" description="Helical" evidence="13">
    <location>
        <begin position="725"/>
        <end position="743"/>
    </location>
</feature>
<feature type="transmembrane region" description="Helical" evidence="13">
    <location>
        <begin position="664"/>
        <end position="682"/>
    </location>
</feature>
<dbReference type="InterPro" id="IPR002591">
    <property type="entry name" value="Phosphodiest/P_Trfase"/>
</dbReference>
<dbReference type="GO" id="GO:0051377">
    <property type="term" value="F:mannose-ethanolamine phosphotransferase activity"/>
    <property type="evidence" value="ECO:0007669"/>
    <property type="project" value="UniProtKB-UniRule"/>
</dbReference>
<feature type="transmembrane region" description="Helical" evidence="13">
    <location>
        <begin position="694"/>
        <end position="713"/>
    </location>
</feature>
<evidence type="ECO:0000256" key="4">
    <source>
        <dbReference type="ARBA" id="ARBA00020831"/>
    </source>
</evidence>
<dbReference type="InterPro" id="IPR037671">
    <property type="entry name" value="PIGN_N"/>
</dbReference>
<keyword evidence="9 13" id="KW-1133">Transmembrane helix</keyword>
<dbReference type="Pfam" id="PF04987">
    <property type="entry name" value="PigN"/>
    <property type="match status" value="1"/>
</dbReference>
<dbReference type="OrthoDB" id="2748310at2759"/>
<dbReference type="InterPro" id="IPR017850">
    <property type="entry name" value="Alkaline_phosphatase_core_sf"/>
</dbReference>
<feature type="transmembrane region" description="Helical" evidence="13">
    <location>
        <begin position="491"/>
        <end position="514"/>
    </location>
</feature>
<proteinExistence type="inferred from homology"/>
<comment type="function">
    <text evidence="12 13">Ethanolamine phosphate transferase involved in glycosylphosphatidylinositol-anchor biosynthesis. Transfers ethanolamine phosphate to the first alpha-1,4-linked mannose of the glycosylphosphatidylinositol precursor of GPI-anchor.</text>
</comment>
<dbReference type="PANTHER" id="PTHR12250">
    <property type="entry name" value="PHOSPHATIDYLINOSITOL GLYCAN, CLASS N"/>
    <property type="match status" value="1"/>
</dbReference>
<feature type="transmembrane region" description="Helical" evidence="13">
    <location>
        <begin position="856"/>
        <end position="877"/>
    </location>
</feature>
<keyword evidence="6 13" id="KW-0808">Transferase</keyword>
<evidence type="ECO:0000256" key="3">
    <source>
        <dbReference type="ARBA" id="ARBA00008400"/>
    </source>
</evidence>
<evidence type="ECO:0000259" key="14">
    <source>
        <dbReference type="Pfam" id="PF04987"/>
    </source>
</evidence>
<feature type="transmembrane region" description="Helical" evidence="13">
    <location>
        <begin position="43"/>
        <end position="66"/>
    </location>
</feature>
<dbReference type="GO" id="GO:0006506">
    <property type="term" value="P:GPI anchor biosynthetic process"/>
    <property type="evidence" value="ECO:0007669"/>
    <property type="project" value="UniProtKB-UniPathway"/>
</dbReference>
<dbReference type="InterPro" id="IPR007070">
    <property type="entry name" value="GPI_EtnP_transferase_1"/>
</dbReference>
<keyword evidence="5 13" id="KW-0337">GPI-anchor biosynthesis</keyword>
<dbReference type="PANTHER" id="PTHR12250:SF0">
    <property type="entry name" value="GPI ETHANOLAMINE PHOSPHATE TRANSFERASE 1"/>
    <property type="match status" value="1"/>
</dbReference>
<gene>
    <name evidence="15" type="ORF">BCR44DRAFT_1431377</name>
</gene>
<evidence type="ECO:0000256" key="7">
    <source>
        <dbReference type="ARBA" id="ARBA00022692"/>
    </source>
</evidence>
<feature type="transmembrane region" description="Helical" evidence="13">
    <location>
        <begin position="898"/>
        <end position="917"/>
    </location>
</feature>
<evidence type="ECO:0000256" key="11">
    <source>
        <dbReference type="ARBA" id="ARBA00023180"/>
    </source>
</evidence>
<reference evidence="15 16" key="1">
    <citation type="submission" date="2016-07" db="EMBL/GenBank/DDBJ databases">
        <title>Pervasive Adenine N6-methylation of Active Genes in Fungi.</title>
        <authorList>
            <consortium name="DOE Joint Genome Institute"/>
            <person name="Mondo S.J."/>
            <person name="Dannebaum R.O."/>
            <person name="Kuo R.C."/>
            <person name="Labutti K."/>
            <person name="Haridas S."/>
            <person name="Kuo A."/>
            <person name="Salamov A."/>
            <person name="Ahrendt S.R."/>
            <person name="Lipzen A."/>
            <person name="Sullivan W."/>
            <person name="Andreopoulos W.B."/>
            <person name="Clum A."/>
            <person name="Lindquist E."/>
            <person name="Daum C."/>
            <person name="Ramamoorthy G.K."/>
            <person name="Gryganskyi A."/>
            <person name="Culley D."/>
            <person name="Magnuson J.K."/>
            <person name="James T.Y."/>
            <person name="O'Malley M.A."/>
            <person name="Stajich J.E."/>
            <person name="Spatafora J.W."/>
            <person name="Visel A."/>
            <person name="Grigoriev I.V."/>
        </authorList>
    </citation>
    <scope>NUCLEOTIDE SEQUENCE [LARGE SCALE GENOMIC DNA]</scope>
    <source>
        <strain evidence="15 16">PL171</strain>
    </source>
</reference>
<dbReference type="UniPathway" id="UPA00196"/>
<keyword evidence="11" id="KW-0325">Glycoprotein</keyword>
<accession>A0A1Y2HTF2</accession>
<keyword evidence="10 13" id="KW-0472">Membrane</keyword>
<comment type="similarity">
    <text evidence="3 13">Belongs to the PIGG/PIGN/PIGO family. PIGN subfamily.</text>
</comment>
<dbReference type="GO" id="GO:0005789">
    <property type="term" value="C:endoplasmic reticulum membrane"/>
    <property type="evidence" value="ECO:0007669"/>
    <property type="project" value="UniProtKB-SubCell"/>
</dbReference>
<feature type="transmembrane region" description="Helical" evidence="13">
    <location>
        <begin position="755"/>
        <end position="773"/>
    </location>
</feature>
<evidence type="ECO:0000313" key="15">
    <source>
        <dbReference type="EMBL" id="ORZ37061.1"/>
    </source>
</evidence>
<evidence type="ECO:0000256" key="13">
    <source>
        <dbReference type="RuleBase" id="RU367138"/>
    </source>
</evidence>
<dbReference type="Pfam" id="PF01663">
    <property type="entry name" value="Phosphodiest"/>
    <property type="match status" value="1"/>
</dbReference>
<dbReference type="CDD" id="cd16020">
    <property type="entry name" value="GPI_EPT_1"/>
    <property type="match status" value="1"/>
</dbReference>
<dbReference type="Proteomes" id="UP000193411">
    <property type="component" value="Unassembled WGS sequence"/>
</dbReference>
<evidence type="ECO:0000256" key="5">
    <source>
        <dbReference type="ARBA" id="ARBA00022502"/>
    </source>
</evidence>
<dbReference type="Gene3D" id="3.40.720.10">
    <property type="entry name" value="Alkaline Phosphatase, subunit A"/>
    <property type="match status" value="1"/>
</dbReference>
<feature type="transmembrane region" description="Helical" evidence="13">
    <location>
        <begin position="819"/>
        <end position="844"/>
    </location>
</feature>
<evidence type="ECO:0000256" key="1">
    <source>
        <dbReference type="ARBA" id="ARBA00004477"/>
    </source>
</evidence>
<feature type="transmembrane region" description="Helical" evidence="13">
    <location>
        <begin position="937"/>
        <end position="961"/>
    </location>
</feature>
<keyword evidence="16" id="KW-1185">Reference proteome</keyword>
<evidence type="ECO:0000256" key="10">
    <source>
        <dbReference type="ARBA" id="ARBA00023136"/>
    </source>
</evidence>
<name>A0A1Y2HTF2_9FUNG</name>
<evidence type="ECO:0000256" key="8">
    <source>
        <dbReference type="ARBA" id="ARBA00022824"/>
    </source>
</evidence>
<dbReference type="AlphaFoldDB" id="A0A1Y2HTF2"/>
<evidence type="ECO:0000256" key="2">
    <source>
        <dbReference type="ARBA" id="ARBA00004687"/>
    </source>
</evidence>
<protein>
    <recommendedName>
        <fullName evidence="4 13">GPI ethanolamine phosphate transferase 1</fullName>
        <ecNumber evidence="13">2.-.-.-</ecNumber>
    </recommendedName>
</protein>
<evidence type="ECO:0000256" key="6">
    <source>
        <dbReference type="ARBA" id="ARBA00022679"/>
    </source>
</evidence>
<evidence type="ECO:0000313" key="16">
    <source>
        <dbReference type="Proteomes" id="UP000193411"/>
    </source>
</evidence>
<dbReference type="STRING" id="765915.A0A1Y2HTF2"/>
<dbReference type="InterPro" id="IPR017852">
    <property type="entry name" value="GPI_EtnP_transferase_1_C"/>
</dbReference>
<dbReference type="EC" id="2.-.-.-" evidence="13"/>
<dbReference type="EMBL" id="MCFL01000014">
    <property type="protein sequence ID" value="ORZ37061.1"/>
    <property type="molecule type" value="Genomic_DNA"/>
</dbReference>
<feature type="transmembrane region" description="Helical" evidence="13">
    <location>
        <begin position="583"/>
        <end position="601"/>
    </location>
</feature>
<evidence type="ECO:0000256" key="9">
    <source>
        <dbReference type="ARBA" id="ARBA00022989"/>
    </source>
</evidence>
<feature type="transmembrane region" description="Helical" evidence="13">
    <location>
        <begin position="608"/>
        <end position="625"/>
    </location>
</feature>
<organism evidence="15 16">
    <name type="scientific">Catenaria anguillulae PL171</name>
    <dbReference type="NCBI Taxonomy" id="765915"/>
    <lineage>
        <taxon>Eukaryota</taxon>
        <taxon>Fungi</taxon>
        <taxon>Fungi incertae sedis</taxon>
        <taxon>Blastocladiomycota</taxon>
        <taxon>Blastocladiomycetes</taxon>
        <taxon>Blastocladiales</taxon>
        <taxon>Catenariaceae</taxon>
        <taxon>Catenaria</taxon>
    </lineage>
</organism>
<feature type="domain" description="GPI ethanolamine phosphate transferase 1 C-terminal" evidence="14">
    <location>
        <begin position="480"/>
        <end position="924"/>
    </location>
</feature>
<evidence type="ECO:0000256" key="12">
    <source>
        <dbReference type="ARBA" id="ARBA00024850"/>
    </source>
</evidence>
<sequence length="969" mass="105638">MGRPIPRTRSELAAILAASDRAKQDDPPPPQKTPSLARNARSIAYLILLGVLCHSIFAISIFDIYFTSPVVHGMPASVPHSPTTTPPARRLILFVADGLRADTLFSHPARAPYLHRIAREKGAWGVSHTRVPTESRPGHVALIAGMYEDVSAVTKGWKLNPVDFDSMVNASRATFMYGSPDILPMFEHGAVDTKARVRSEMYSAEEEDFAGKTDASQLDTWTFERFLKTLDDDSAKANLDGPQTFIFLHLLGLDTNGHAHGPHSDTYRNNLQLVDAGIAKVVKAVETRFPGGDTAYVFTSDHGMHARGNHGDGDPQNTLTPLVAWGAGIRKPIRQPGNGDMIHANGTRAPPPPLGAYPGVDAERWATLIPTLRRDVHQADVSPLMASLIGSRVPMNGVGVLPADLLEDRQWAKVAKRANALQILFMYLTKAKIRRDREPWYTSFEELSVFEHVPRPHLAEVVAYYYADDKLDELVDLSLRGLDYLQKYDWLFLRSIVSLGYVGWMCYSLSHVIFPTSTVTAAVIPATPYIPSILITVALGVFLLIKHAPTTYYLYSLLSVYLWDSTARRFLTLAPHAGYSYPSFKTIVLALAYIAGLEVLVASYEHRWLLFPVASLLAVWPFMPWSRPSKARLPVAGWRLVWSVSVTSAGAWTLLPPVGAETDVTQLALGVALTLVLSVAAFARSNATAASKRVYWTCISLSAIAACNVAWIVTALSNRQGLPSIAQIISWTILVASPLALALDRRPTPNPIDRVTLIALASAPVYILLSTAYELGFVACYATACVAWCAIEHTASTALPTDISTSSAVVTSSDLRTAFTFLTLIHLGFFGTGNIASLASFTLASVYRLITVFSPFTMGALLIFKVILPFAVASAAFRVVAASSPLAKRAKKVGNDPFAVFLLVVSTCDVLTLHFFWNVRDEGSWLEIGTSISQFGIASGFLVFLFLLYLVCGTVVGKVVVPMAKPKLA</sequence>